<proteinExistence type="predicted"/>
<feature type="compositionally biased region" description="Basic and acidic residues" evidence="1">
    <location>
        <begin position="53"/>
        <end position="71"/>
    </location>
</feature>
<protein>
    <submittedName>
        <fullName evidence="2">Uncharacterized protein</fullName>
    </submittedName>
</protein>
<dbReference type="EMBL" id="DTMM01000007">
    <property type="protein sequence ID" value="HFT92413.1"/>
    <property type="molecule type" value="Genomic_DNA"/>
</dbReference>
<dbReference type="AlphaFoldDB" id="A0A7C3R254"/>
<feature type="region of interest" description="Disordered" evidence="1">
    <location>
        <begin position="1"/>
        <end position="73"/>
    </location>
</feature>
<evidence type="ECO:0000256" key="1">
    <source>
        <dbReference type="SAM" id="MobiDB-lite"/>
    </source>
</evidence>
<gene>
    <name evidence="2" type="ORF">ENX03_00455</name>
</gene>
<comment type="caution">
    <text evidence="2">The sequence shown here is derived from an EMBL/GenBank/DDBJ whole genome shotgun (WGS) entry which is preliminary data.</text>
</comment>
<name>A0A7C3R254_9BACT</name>
<accession>A0A7C3R254</accession>
<feature type="compositionally biased region" description="Polar residues" evidence="1">
    <location>
        <begin position="1"/>
        <end position="13"/>
    </location>
</feature>
<evidence type="ECO:0000313" key="2">
    <source>
        <dbReference type="EMBL" id="HFT92413.1"/>
    </source>
</evidence>
<sequence>MPTSRPPAGSSTFPGVFCAADGTGARKKASPPPGARDETGGKRYCPAESQKAGGDKRRQYRGVRDGAEPPSRKRRLHSLAFIANRVEGGAILF</sequence>
<organism evidence="2">
    <name type="scientific">Leptospirillum ferriphilum</name>
    <dbReference type="NCBI Taxonomy" id="178606"/>
    <lineage>
        <taxon>Bacteria</taxon>
        <taxon>Pseudomonadati</taxon>
        <taxon>Nitrospirota</taxon>
        <taxon>Nitrospiria</taxon>
        <taxon>Nitrospirales</taxon>
        <taxon>Nitrospiraceae</taxon>
        <taxon>Leptospirillum</taxon>
    </lineage>
</organism>
<reference evidence="2" key="1">
    <citation type="journal article" date="2020" name="mSystems">
        <title>Genome- and Community-Level Interaction Insights into Carbon Utilization and Element Cycling Functions of Hydrothermarchaeota in Hydrothermal Sediment.</title>
        <authorList>
            <person name="Zhou Z."/>
            <person name="Liu Y."/>
            <person name="Xu W."/>
            <person name="Pan J."/>
            <person name="Luo Z.H."/>
            <person name="Li M."/>
        </authorList>
    </citation>
    <scope>NUCLEOTIDE SEQUENCE [LARGE SCALE GENOMIC DNA]</scope>
    <source>
        <strain evidence="2">SpSt-902</strain>
    </source>
</reference>